<dbReference type="PANTHER" id="PTHR46268">
    <property type="entry name" value="STRESS RESPONSE PROTEIN NHAX"/>
    <property type="match status" value="1"/>
</dbReference>
<dbReference type="AlphaFoldDB" id="A0A429Z9W5"/>
<name>A0A429Z9W5_9ENTE</name>
<sequence length="158" mass="17582">METQEYQTILVGVDGSEQADQAFDKAVAVARRNQATIIIAHVLENHLFENMGYTFNQGDMIQIETDRSKELLNRYKQRAEAAGVTKSETVLAFGSPKTVMAHDLPEKYQVDLMMVGQSGLNAVERFVMGSVSSYVIRNAACDVLIVRPVVVDAKKDER</sequence>
<dbReference type="InterPro" id="IPR006016">
    <property type="entry name" value="UspA"/>
</dbReference>
<evidence type="ECO:0000256" key="1">
    <source>
        <dbReference type="ARBA" id="ARBA00008791"/>
    </source>
</evidence>
<dbReference type="Pfam" id="PF00582">
    <property type="entry name" value="Usp"/>
    <property type="match status" value="1"/>
</dbReference>
<reference evidence="4 5" key="1">
    <citation type="submission" date="2018-03" db="EMBL/GenBank/DDBJ databases">
        <authorList>
            <person name="Gulvik C.A."/>
        </authorList>
    </citation>
    <scope>NUCLEOTIDE SEQUENCE [LARGE SCALE GENOMIC DNA]</scope>
    <source>
        <strain evidence="4 5">JCM 31581</strain>
    </source>
</reference>
<dbReference type="OrthoDB" id="9789668at2"/>
<accession>A0A429Z9W5</accession>
<evidence type="ECO:0000256" key="2">
    <source>
        <dbReference type="PIRNR" id="PIRNR006276"/>
    </source>
</evidence>
<dbReference type="EMBL" id="PXZH01000001">
    <property type="protein sequence ID" value="RST90473.1"/>
    <property type="molecule type" value="Genomic_DNA"/>
</dbReference>
<protein>
    <recommendedName>
        <fullName evidence="2">Universal stress protein</fullName>
    </recommendedName>
</protein>
<dbReference type="Proteomes" id="UP000277864">
    <property type="component" value="Unassembled WGS sequence"/>
</dbReference>
<evidence type="ECO:0000313" key="4">
    <source>
        <dbReference type="EMBL" id="RST90473.1"/>
    </source>
</evidence>
<dbReference type="SUPFAM" id="SSF52402">
    <property type="entry name" value="Adenine nucleotide alpha hydrolases-like"/>
    <property type="match status" value="1"/>
</dbReference>
<comment type="similarity">
    <text evidence="1 2">Belongs to the universal stress protein A family.</text>
</comment>
<dbReference type="PRINTS" id="PR01438">
    <property type="entry name" value="UNVRSLSTRESS"/>
</dbReference>
<organism evidence="4 5">
    <name type="scientific">Vagococcus humatus</name>
    <dbReference type="NCBI Taxonomy" id="1889241"/>
    <lineage>
        <taxon>Bacteria</taxon>
        <taxon>Bacillati</taxon>
        <taxon>Bacillota</taxon>
        <taxon>Bacilli</taxon>
        <taxon>Lactobacillales</taxon>
        <taxon>Enterococcaceae</taxon>
        <taxon>Vagococcus</taxon>
    </lineage>
</organism>
<gene>
    <name evidence="4" type="ORF">C7P63_04475</name>
</gene>
<evidence type="ECO:0000259" key="3">
    <source>
        <dbReference type="Pfam" id="PF00582"/>
    </source>
</evidence>
<dbReference type="PIRSF" id="PIRSF006276">
    <property type="entry name" value="UspA"/>
    <property type="match status" value="1"/>
</dbReference>
<evidence type="ECO:0000313" key="5">
    <source>
        <dbReference type="Proteomes" id="UP000277864"/>
    </source>
</evidence>
<feature type="domain" description="UspA" evidence="3">
    <location>
        <begin position="6"/>
        <end position="147"/>
    </location>
</feature>
<dbReference type="PANTHER" id="PTHR46268:SF6">
    <property type="entry name" value="UNIVERSAL STRESS PROTEIN UP12"/>
    <property type="match status" value="1"/>
</dbReference>
<keyword evidence="2" id="KW-0963">Cytoplasm</keyword>
<dbReference type="RefSeq" id="WP_125943081.1">
    <property type="nucleotide sequence ID" value="NZ_PXZH01000001.1"/>
</dbReference>
<keyword evidence="5" id="KW-1185">Reference proteome</keyword>
<proteinExistence type="inferred from homology"/>
<dbReference type="GO" id="GO:0005737">
    <property type="term" value="C:cytoplasm"/>
    <property type="evidence" value="ECO:0007669"/>
    <property type="project" value="UniProtKB-SubCell"/>
</dbReference>
<comment type="subcellular location">
    <subcellularLocation>
        <location evidence="2">Cytoplasm</location>
    </subcellularLocation>
</comment>
<dbReference type="Gene3D" id="3.40.50.620">
    <property type="entry name" value="HUPs"/>
    <property type="match status" value="1"/>
</dbReference>
<dbReference type="InterPro" id="IPR006015">
    <property type="entry name" value="Universal_stress_UspA"/>
</dbReference>
<dbReference type="CDD" id="cd00293">
    <property type="entry name" value="USP-like"/>
    <property type="match status" value="1"/>
</dbReference>
<comment type="caution">
    <text evidence="4">The sequence shown here is derived from an EMBL/GenBank/DDBJ whole genome shotgun (WGS) entry which is preliminary data.</text>
</comment>
<dbReference type="InterPro" id="IPR014729">
    <property type="entry name" value="Rossmann-like_a/b/a_fold"/>
</dbReference>